<organism evidence="3 4">
    <name type="scientific">Trichuris trichiura</name>
    <name type="common">Whipworm</name>
    <name type="synonym">Trichocephalus trichiurus</name>
    <dbReference type="NCBI Taxonomy" id="36087"/>
    <lineage>
        <taxon>Eukaryota</taxon>
        <taxon>Metazoa</taxon>
        <taxon>Ecdysozoa</taxon>
        <taxon>Nematoda</taxon>
        <taxon>Enoplea</taxon>
        <taxon>Dorylaimia</taxon>
        <taxon>Trichinellida</taxon>
        <taxon>Trichuridae</taxon>
        <taxon>Trichuris</taxon>
    </lineage>
</organism>
<evidence type="ECO:0000313" key="4">
    <source>
        <dbReference type="Proteomes" id="UP000030665"/>
    </source>
</evidence>
<dbReference type="STRING" id="36087.A0A077ZD45"/>
<dbReference type="PRINTS" id="PR00449">
    <property type="entry name" value="RASTRNSFRMNG"/>
</dbReference>
<evidence type="ECO:0000313" key="3">
    <source>
        <dbReference type="EMBL" id="CDW58321.1"/>
    </source>
</evidence>
<dbReference type="Pfam" id="PF00071">
    <property type="entry name" value="Ras"/>
    <property type="match status" value="1"/>
</dbReference>
<keyword evidence="2" id="KW-0342">GTP-binding</keyword>
<evidence type="ECO:0000256" key="1">
    <source>
        <dbReference type="ARBA" id="ARBA00022741"/>
    </source>
</evidence>
<dbReference type="PROSITE" id="PS51419">
    <property type="entry name" value="RAB"/>
    <property type="match status" value="1"/>
</dbReference>
<dbReference type="AlphaFoldDB" id="A0A077ZD45"/>
<dbReference type="GO" id="GO:0005525">
    <property type="term" value="F:GTP binding"/>
    <property type="evidence" value="ECO:0007669"/>
    <property type="project" value="UniProtKB-KW"/>
</dbReference>
<dbReference type="OrthoDB" id="5914890at2759"/>
<proteinExistence type="predicted"/>
<sequence length="218" mass="24712">MKVKIVVVGDSQAGKTSFIRSLLTLKEPDYLFLSDEQPEPTAGAKVEVFRHRYKCEYASEDVHVVELFDIGGSAYFKDIRTVFYNGTDGIIFVYSTLRSNAFTSLLSWVTEVLNKQMMQGAQMPVLVVGTKVDLMYNWGRWGRVRHFDGILERILHCDPFAEEITLSNQVPIANGSPTFMALNRFLDRVVLNKVEPIVKPISAGYRVSIHKWANRSST</sequence>
<dbReference type="InterPro" id="IPR027417">
    <property type="entry name" value="P-loop_NTPase"/>
</dbReference>
<reference evidence="3" key="2">
    <citation type="submission" date="2014-03" db="EMBL/GenBank/DDBJ databases">
        <title>The whipworm genome and dual-species transcriptomics of an intimate host-pathogen interaction.</title>
        <authorList>
            <person name="Foth B.J."/>
            <person name="Tsai I.J."/>
            <person name="Reid A.J."/>
            <person name="Bancroft A.J."/>
            <person name="Nichol S."/>
            <person name="Tracey A."/>
            <person name="Holroyd N."/>
            <person name="Cotton J.A."/>
            <person name="Stanley E.J."/>
            <person name="Zarowiecki M."/>
            <person name="Liu J.Z."/>
            <person name="Huckvale T."/>
            <person name="Cooper P.J."/>
            <person name="Grencis R.K."/>
            <person name="Berriman M."/>
        </authorList>
    </citation>
    <scope>NUCLEOTIDE SEQUENCE [LARGE SCALE GENOMIC DNA]</scope>
</reference>
<dbReference type="EMBL" id="HG806311">
    <property type="protein sequence ID" value="CDW58321.1"/>
    <property type="molecule type" value="Genomic_DNA"/>
</dbReference>
<keyword evidence="4" id="KW-1185">Reference proteome</keyword>
<name>A0A077ZD45_TRITR</name>
<dbReference type="GO" id="GO:0003924">
    <property type="term" value="F:GTPase activity"/>
    <property type="evidence" value="ECO:0007669"/>
    <property type="project" value="InterPro"/>
</dbReference>
<accession>A0A077ZD45</accession>
<gene>
    <name evidence="3" type="ORF">TTRE_0000662801</name>
</gene>
<dbReference type="PANTHER" id="PTHR24073">
    <property type="entry name" value="DRAB5-RELATED"/>
    <property type="match status" value="1"/>
</dbReference>
<dbReference type="Proteomes" id="UP000030665">
    <property type="component" value="Unassembled WGS sequence"/>
</dbReference>
<dbReference type="InterPro" id="IPR001806">
    <property type="entry name" value="Small_GTPase"/>
</dbReference>
<protein>
    <submittedName>
        <fullName evidence="3">Miro domain containing protein</fullName>
    </submittedName>
</protein>
<dbReference type="Gene3D" id="3.40.50.300">
    <property type="entry name" value="P-loop containing nucleotide triphosphate hydrolases"/>
    <property type="match status" value="1"/>
</dbReference>
<evidence type="ECO:0000256" key="2">
    <source>
        <dbReference type="ARBA" id="ARBA00023134"/>
    </source>
</evidence>
<reference evidence="3" key="1">
    <citation type="submission" date="2014-01" db="EMBL/GenBank/DDBJ databases">
        <authorList>
            <person name="Aslett M."/>
        </authorList>
    </citation>
    <scope>NUCLEOTIDE SEQUENCE</scope>
</reference>
<keyword evidence="1" id="KW-0547">Nucleotide-binding</keyword>
<dbReference type="SMART" id="SM00175">
    <property type="entry name" value="RAB"/>
    <property type="match status" value="1"/>
</dbReference>
<dbReference type="SUPFAM" id="SSF52540">
    <property type="entry name" value="P-loop containing nucleoside triphosphate hydrolases"/>
    <property type="match status" value="1"/>
</dbReference>